<dbReference type="InterPro" id="IPR051053">
    <property type="entry name" value="ECH/Chromodomain_protein"/>
</dbReference>
<dbReference type="AlphaFoldDB" id="A0A1M6UY84"/>
<proteinExistence type="inferred from homology"/>
<gene>
    <name evidence="2" type="ORF">SAMN05443637_11185</name>
</gene>
<dbReference type="SUPFAM" id="SSF52096">
    <property type="entry name" value="ClpP/crotonase"/>
    <property type="match status" value="1"/>
</dbReference>
<protein>
    <submittedName>
        <fullName evidence="2">Enoyl-CoA hydratase</fullName>
    </submittedName>
</protein>
<dbReference type="GO" id="GO:0003824">
    <property type="term" value="F:catalytic activity"/>
    <property type="evidence" value="ECO:0007669"/>
    <property type="project" value="UniProtKB-ARBA"/>
</dbReference>
<keyword evidence="3" id="KW-1185">Reference proteome</keyword>
<organism evidence="2 3">
    <name type="scientific">Pseudonocardia thermophila</name>
    <dbReference type="NCBI Taxonomy" id="1848"/>
    <lineage>
        <taxon>Bacteria</taxon>
        <taxon>Bacillati</taxon>
        <taxon>Actinomycetota</taxon>
        <taxon>Actinomycetes</taxon>
        <taxon>Pseudonocardiales</taxon>
        <taxon>Pseudonocardiaceae</taxon>
        <taxon>Pseudonocardia</taxon>
    </lineage>
</organism>
<dbReference type="PANTHER" id="PTHR43684:SF4">
    <property type="entry name" value="ENOYL-COA HYDRATASE_ISOMERASE FAMILY PROTEIN (AFU_ORTHOLOGUE AFUA_1G01890)"/>
    <property type="match status" value="1"/>
</dbReference>
<dbReference type="PANTHER" id="PTHR43684">
    <property type="match status" value="1"/>
</dbReference>
<dbReference type="Gene3D" id="3.90.226.10">
    <property type="entry name" value="2-enoyl-CoA Hydratase, Chain A, domain 1"/>
    <property type="match status" value="1"/>
</dbReference>
<name>A0A1M6UY84_PSETH</name>
<dbReference type="OrthoDB" id="9777711at2"/>
<dbReference type="STRING" id="1848.SAMN05443637_11185"/>
<comment type="similarity">
    <text evidence="1">Belongs to the enoyl-CoA hydratase/isomerase family.</text>
</comment>
<dbReference type="InterPro" id="IPR001753">
    <property type="entry name" value="Enoyl-CoA_hydra/iso"/>
</dbReference>
<reference evidence="2 3" key="1">
    <citation type="submission" date="2016-11" db="EMBL/GenBank/DDBJ databases">
        <authorList>
            <person name="Jaros S."/>
            <person name="Januszkiewicz K."/>
            <person name="Wedrychowicz H."/>
        </authorList>
    </citation>
    <scope>NUCLEOTIDE SEQUENCE [LARGE SCALE GENOMIC DNA]</scope>
    <source>
        <strain evidence="2 3">DSM 43832</strain>
    </source>
</reference>
<dbReference type="CDD" id="cd06558">
    <property type="entry name" value="crotonase-like"/>
    <property type="match status" value="1"/>
</dbReference>
<accession>A0A1M6UY84</accession>
<dbReference type="EMBL" id="FRAP01000011">
    <property type="protein sequence ID" value="SHK74178.1"/>
    <property type="molecule type" value="Genomic_DNA"/>
</dbReference>
<evidence type="ECO:0000256" key="1">
    <source>
        <dbReference type="ARBA" id="ARBA00005254"/>
    </source>
</evidence>
<sequence>MSDSPDDVVLYEVADGVAILTFNRPERNNAWNLDLEFRYFDLLDAAEADPAVRVVVVTATGRCFCPGADFQRLDAKANGAPPPERRRPISYPFHIRKPMIAAINGPAAGLGLVQAALCDVRFAAVGTRMTTAFTRRGLIAEHLISWLLPRLVGHGVASDLLLSGRMFTAEEACAMGLVNRVVPAEDLLAETLAYAKDMAANCSPLAMAQVKQQLRADWLRSPEAALASFEELNLDPRRRAELREGVASFRERRPPRFPPLADVHQIGI</sequence>
<dbReference type="Pfam" id="PF00378">
    <property type="entry name" value="ECH_1"/>
    <property type="match status" value="1"/>
</dbReference>
<dbReference type="Proteomes" id="UP000184363">
    <property type="component" value="Unassembled WGS sequence"/>
</dbReference>
<dbReference type="RefSeq" id="WP_073457802.1">
    <property type="nucleotide sequence ID" value="NZ_CALGVN010000022.1"/>
</dbReference>
<dbReference type="InterPro" id="IPR029045">
    <property type="entry name" value="ClpP/crotonase-like_dom_sf"/>
</dbReference>
<evidence type="ECO:0000313" key="2">
    <source>
        <dbReference type="EMBL" id="SHK74178.1"/>
    </source>
</evidence>
<evidence type="ECO:0000313" key="3">
    <source>
        <dbReference type="Proteomes" id="UP000184363"/>
    </source>
</evidence>